<dbReference type="InterPro" id="IPR000192">
    <property type="entry name" value="Aminotrans_V_dom"/>
</dbReference>
<dbReference type="InterPro" id="IPR015424">
    <property type="entry name" value="PyrdxlP-dep_Trfase"/>
</dbReference>
<gene>
    <name evidence="7" type="ORF">GCM10008986_14990</name>
</gene>
<dbReference type="Gene3D" id="3.40.640.10">
    <property type="entry name" value="Type I PLP-dependent aspartate aminotransferase-like (Major domain)"/>
    <property type="match status" value="1"/>
</dbReference>
<dbReference type="InterPro" id="IPR024169">
    <property type="entry name" value="SP_NH2Trfase/AEP_transaminase"/>
</dbReference>
<dbReference type="EMBL" id="BAAADO010000003">
    <property type="protein sequence ID" value="GAA0490065.1"/>
    <property type="molecule type" value="Genomic_DNA"/>
</dbReference>
<dbReference type="GO" id="GO:0008483">
    <property type="term" value="F:transaminase activity"/>
    <property type="evidence" value="ECO:0007669"/>
    <property type="project" value="UniProtKB-KW"/>
</dbReference>
<dbReference type="SUPFAM" id="SSF53383">
    <property type="entry name" value="PLP-dependent transferases"/>
    <property type="match status" value="1"/>
</dbReference>
<dbReference type="RefSeq" id="WP_343839376.1">
    <property type="nucleotide sequence ID" value="NZ_BAAADO010000003.1"/>
</dbReference>
<evidence type="ECO:0000313" key="8">
    <source>
        <dbReference type="Proteomes" id="UP001500880"/>
    </source>
</evidence>
<keyword evidence="8" id="KW-1185">Reference proteome</keyword>
<protein>
    <submittedName>
        <fullName evidence="7">Alanine--glyoxylate aminotransferase family protein</fullName>
    </submittedName>
</protein>
<keyword evidence="7" id="KW-0808">Transferase</keyword>
<dbReference type="Pfam" id="PF00266">
    <property type="entry name" value="Aminotran_5"/>
    <property type="match status" value="1"/>
</dbReference>
<keyword evidence="3" id="KW-0663">Pyridoxal phosphate</keyword>
<feature type="domain" description="Aminotransferase class V" evidence="6">
    <location>
        <begin position="28"/>
        <end position="328"/>
    </location>
</feature>
<dbReference type="Gene3D" id="3.90.1150.10">
    <property type="entry name" value="Aspartate Aminotransferase, domain 1"/>
    <property type="match status" value="1"/>
</dbReference>
<accession>A0ABN1B4T8</accession>
<dbReference type="PANTHER" id="PTHR21152:SF40">
    <property type="entry name" value="ALANINE--GLYOXYLATE AMINOTRANSFERASE"/>
    <property type="match status" value="1"/>
</dbReference>
<dbReference type="PROSITE" id="PS00595">
    <property type="entry name" value="AA_TRANSFER_CLASS_5"/>
    <property type="match status" value="1"/>
</dbReference>
<dbReference type="PANTHER" id="PTHR21152">
    <property type="entry name" value="AMINOTRANSFERASE CLASS V"/>
    <property type="match status" value="1"/>
</dbReference>
<dbReference type="InterPro" id="IPR015422">
    <property type="entry name" value="PyrdxlP-dep_Trfase_small"/>
</dbReference>
<organism evidence="7 8">
    <name type="scientific">Salinibacillus aidingensis</name>
    <dbReference type="NCBI Taxonomy" id="237684"/>
    <lineage>
        <taxon>Bacteria</taxon>
        <taxon>Bacillati</taxon>
        <taxon>Bacillota</taxon>
        <taxon>Bacilli</taxon>
        <taxon>Bacillales</taxon>
        <taxon>Bacillaceae</taxon>
        <taxon>Salinibacillus</taxon>
    </lineage>
</organism>
<reference evidence="7 8" key="1">
    <citation type="journal article" date="2019" name="Int. J. Syst. Evol. Microbiol.">
        <title>The Global Catalogue of Microorganisms (GCM) 10K type strain sequencing project: providing services to taxonomists for standard genome sequencing and annotation.</title>
        <authorList>
            <consortium name="The Broad Institute Genomics Platform"/>
            <consortium name="The Broad Institute Genome Sequencing Center for Infectious Disease"/>
            <person name="Wu L."/>
            <person name="Ma J."/>
        </authorList>
    </citation>
    <scope>NUCLEOTIDE SEQUENCE [LARGE SCALE GENOMIC DNA]</scope>
    <source>
        <strain evidence="7 8">JCM 12389</strain>
    </source>
</reference>
<dbReference type="InterPro" id="IPR015421">
    <property type="entry name" value="PyrdxlP-dep_Trfase_major"/>
</dbReference>
<dbReference type="InterPro" id="IPR020578">
    <property type="entry name" value="Aminotrans_V_PyrdxlP_BS"/>
</dbReference>
<proteinExistence type="inferred from homology"/>
<evidence type="ECO:0000256" key="4">
    <source>
        <dbReference type="RuleBase" id="RU004075"/>
    </source>
</evidence>
<name>A0ABN1B4T8_9BACI</name>
<evidence type="ECO:0000259" key="6">
    <source>
        <dbReference type="Pfam" id="PF00266"/>
    </source>
</evidence>
<comment type="similarity">
    <text evidence="2 4">Belongs to the class-V pyridoxal-phosphate-dependent aminotransferase family.</text>
</comment>
<dbReference type="PIRSF" id="PIRSF000524">
    <property type="entry name" value="SPT"/>
    <property type="match status" value="1"/>
</dbReference>
<evidence type="ECO:0000256" key="5">
    <source>
        <dbReference type="RuleBase" id="RU004504"/>
    </source>
</evidence>
<comment type="caution">
    <text evidence="7">The sequence shown here is derived from an EMBL/GenBank/DDBJ whole genome shotgun (WGS) entry which is preliminary data.</text>
</comment>
<sequence>MLQDQAFLRIPGPTPIPPSVQHAMTQPMIGHRGREAKELIQKLRPRLKPVFGTEQEIMIVAGSGTAGLEAAVVNSAKPGDEVLVIATGAFGHRFKKICNSYDYQTHVIEVSWGSAADPAEIEEYLRQHPNIKVVFSTFCETSTGVLNPVRQIGEIVHRTSNALFVVDGVSCIGGVESKMDDWGIDVLVTGSQKAMMLPAGLTLIAVSERALRTMKENPQPRFYLDLTTYHDKLLADSTPFTPALSLLFGLNQVLNLMEEEGIDNVVKRHETMKSMTRAACRALGLPLLTLDQDASPTVTAIQPDDFDPEKLRSILKTEFGLSIAGGQQHLKGKIFRIGHMGYSSPADVLQTISLLELGLYKTGKQIELGKGVAAAQTVYTEHENRRN</sequence>
<evidence type="ECO:0000256" key="2">
    <source>
        <dbReference type="ARBA" id="ARBA00009236"/>
    </source>
</evidence>
<evidence type="ECO:0000256" key="3">
    <source>
        <dbReference type="ARBA" id="ARBA00022898"/>
    </source>
</evidence>
<evidence type="ECO:0000313" key="7">
    <source>
        <dbReference type="EMBL" id="GAA0490065.1"/>
    </source>
</evidence>
<comment type="cofactor">
    <cofactor evidence="1 5">
        <name>pyridoxal 5'-phosphate</name>
        <dbReference type="ChEBI" id="CHEBI:597326"/>
    </cofactor>
</comment>
<dbReference type="Proteomes" id="UP001500880">
    <property type="component" value="Unassembled WGS sequence"/>
</dbReference>
<keyword evidence="7" id="KW-0032">Aminotransferase</keyword>
<evidence type="ECO:0000256" key="1">
    <source>
        <dbReference type="ARBA" id="ARBA00001933"/>
    </source>
</evidence>